<proteinExistence type="predicted"/>
<name>A0A0A9BFZ7_ARUDO</name>
<protein>
    <submittedName>
        <fullName evidence="1">Uncharacterized protein</fullName>
    </submittedName>
</protein>
<accession>A0A0A9BFZ7</accession>
<dbReference type="EMBL" id="GBRH01235619">
    <property type="protein sequence ID" value="JAD62276.1"/>
    <property type="molecule type" value="Transcribed_RNA"/>
</dbReference>
<organism evidence="1">
    <name type="scientific">Arundo donax</name>
    <name type="common">Giant reed</name>
    <name type="synonym">Donax arundinaceus</name>
    <dbReference type="NCBI Taxonomy" id="35708"/>
    <lineage>
        <taxon>Eukaryota</taxon>
        <taxon>Viridiplantae</taxon>
        <taxon>Streptophyta</taxon>
        <taxon>Embryophyta</taxon>
        <taxon>Tracheophyta</taxon>
        <taxon>Spermatophyta</taxon>
        <taxon>Magnoliopsida</taxon>
        <taxon>Liliopsida</taxon>
        <taxon>Poales</taxon>
        <taxon>Poaceae</taxon>
        <taxon>PACMAD clade</taxon>
        <taxon>Arundinoideae</taxon>
        <taxon>Arundineae</taxon>
        <taxon>Arundo</taxon>
    </lineage>
</organism>
<evidence type="ECO:0000313" key="1">
    <source>
        <dbReference type="EMBL" id="JAD62276.1"/>
    </source>
</evidence>
<dbReference type="AlphaFoldDB" id="A0A0A9BFZ7"/>
<reference evidence="1" key="2">
    <citation type="journal article" date="2015" name="Data Brief">
        <title>Shoot transcriptome of the giant reed, Arundo donax.</title>
        <authorList>
            <person name="Barrero R.A."/>
            <person name="Guerrero F.D."/>
            <person name="Moolhuijzen P."/>
            <person name="Goolsby J.A."/>
            <person name="Tidwell J."/>
            <person name="Bellgard S.E."/>
            <person name="Bellgard M.I."/>
        </authorList>
    </citation>
    <scope>NUCLEOTIDE SEQUENCE</scope>
    <source>
        <tissue evidence="1">Shoot tissue taken approximately 20 cm above the soil surface</tissue>
    </source>
</reference>
<sequence length="19" mass="2301">MMEMEQDPKCVYDQEQQAP</sequence>
<reference evidence="1" key="1">
    <citation type="submission" date="2014-09" db="EMBL/GenBank/DDBJ databases">
        <authorList>
            <person name="Magalhaes I.L.F."/>
            <person name="Oliveira U."/>
            <person name="Santos F.R."/>
            <person name="Vidigal T.H.D.A."/>
            <person name="Brescovit A.D."/>
            <person name="Santos A.J."/>
        </authorList>
    </citation>
    <scope>NUCLEOTIDE SEQUENCE</scope>
    <source>
        <tissue evidence="1">Shoot tissue taken approximately 20 cm above the soil surface</tissue>
    </source>
</reference>